<dbReference type="InterPro" id="IPR011042">
    <property type="entry name" value="6-blade_b-propeller_TolB-like"/>
</dbReference>
<keyword evidence="7 9" id="KW-0067">ATP-binding</keyword>
<keyword evidence="4" id="KW-0677">Repeat</keyword>
<dbReference type="GO" id="GO:0004674">
    <property type="term" value="F:protein serine/threonine kinase activity"/>
    <property type="evidence" value="ECO:0007669"/>
    <property type="project" value="UniProtKB-KW"/>
</dbReference>
<evidence type="ECO:0000256" key="9">
    <source>
        <dbReference type="PROSITE-ProRule" id="PRU10141"/>
    </source>
</evidence>
<keyword evidence="5 9" id="KW-0547">Nucleotide-binding</keyword>
<feature type="binding site" evidence="9">
    <location>
        <position position="44"/>
    </location>
    <ligand>
        <name>ATP</name>
        <dbReference type="ChEBI" id="CHEBI:30616"/>
    </ligand>
</feature>
<feature type="domain" description="Protein kinase" evidence="10">
    <location>
        <begin position="15"/>
        <end position="265"/>
    </location>
</feature>
<dbReference type="InterPro" id="IPR017441">
    <property type="entry name" value="Protein_kinase_ATP_BS"/>
</dbReference>
<evidence type="ECO:0000259" key="10">
    <source>
        <dbReference type="PROSITE" id="PS50011"/>
    </source>
</evidence>
<dbReference type="Proteomes" id="UP000198802">
    <property type="component" value="Unassembled WGS sequence"/>
</dbReference>
<accession>A0A0S4QH94</accession>
<keyword evidence="3" id="KW-0808">Transferase</keyword>
<evidence type="ECO:0000313" key="12">
    <source>
        <dbReference type="Proteomes" id="UP000198802"/>
    </source>
</evidence>
<evidence type="ECO:0000256" key="2">
    <source>
        <dbReference type="ARBA" id="ARBA00022527"/>
    </source>
</evidence>
<dbReference type="InterPro" id="IPR000719">
    <property type="entry name" value="Prot_kinase_dom"/>
</dbReference>
<organism evidence="11 12">
    <name type="scientific">Parafrankia irregularis</name>
    <dbReference type="NCBI Taxonomy" id="795642"/>
    <lineage>
        <taxon>Bacteria</taxon>
        <taxon>Bacillati</taxon>
        <taxon>Actinomycetota</taxon>
        <taxon>Actinomycetes</taxon>
        <taxon>Frankiales</taxon>
        <taxon>Frankiaceae</taxon>
        <taxon>Parafrankia</taxon>
    </lineage>
</organism>
<feature type="repeat" description="NHL" evidence="8">
    <location>
        <begin position="473"/>
        <end position="504"/>
    </location>
</feature>
<dbReference type="InterPro" id="IPR001258">
    <property type="entry name" value="NHL_repeat"/>
</dbReference>
<dbReference type="EMBL" id="FAOZ01000004">
    <property type="protein sequence ID" value="CUU54960.1"/>
    <property type="molecule type" value="Genomic_DNA"/>
</dbReference>
<name>A0A0S4QH94_9ACTN</name>
<dbReference type="PROSITE" id="PS51125">
    <property type="entry name" value="NHL"/>
    <property type="match status" value="1"/>
</dbReference>
<dbReference type="PROSITE" id="PS00107">
    <property type="entry name" value="PROTEIN_KINASE_ATP"/>
    <property type="match status" value="1"/>
</dbReference>
<evidence type="ECO:0000256" key="4">
    <source>
        <dbReference type="ARBA" id="ARBA00022737"/>
    </source>
</evidence>
<dbReference type="SMART" id="SM00220">
    <property type="entry name" value="S_TKc"/>
    <property type="match status" value="1"/>
</dbReference>
<dbReference type="InterPro" id="IPR011009">
    <property type="entry name" value="Kinase-like_dom_sf"/>
</dbReference>
<dbReference type="SUPFAM" id="SSF56112">
    <property type="entry name" value="Protein kinase-like (PK-like)"/>
    <property type="match status" value="1"/>
</dbReference>
<evidence type="ECO:0000256" key="7">
    <source>
        <dbReference type="ARBA" id="ARBA00022840"/>
    </source>
</evidence>
<evidence type="ECO:0000256" key="6">
    <source>
        <dbReference type="ARBA" id="ARBA00022777"/>
    </source>
</evidence>
<dbReference type="Gene3D" id="2.120.10.30">
    <property type="entry name" value="TolB, C-terminal domain"/>
    <property type="match status" value="3"/>
</dbReference>
<evidence type="ECO:0000313" key="11">
    <source>
        <dbReference type="EMBL" id="CUU54960.1"/>
    </source>
</evidence>
<dbReference type="SUPFAM" id="SSF101898">
    <property type="entry name" value="NHL repeat"/>
    <property type="match status" value="1"/>
</dbReference>
<dbReference type="GO" id="GO:0005524">
    <property type="term" value="F:ATP binding"/>
    <property type="evidence" value="ECO:0007669"/>
    <property type="project" value="UniProtKB-UniRule"/>
</dbReference>
<dbReference type="PROSITE" id="PS00108">
    <property type="entry name" value="PROTEIN_KINASE_ST"/>
    <property type="match status" value="1"/>
</dbReference>
<protein>
    <recommendedName>
        <fullName evidence="1">non-specific serine/threonine protein kinase</fullName>
        <ecNumber evidence="1">2.7.11.1</ecNumber>
    </recommendedName>
</protein>
<dbReference type="CDD" id="cd14014">
    <property type="entry name" value="STKc_PknB_like"/>
    <property type="match status" value="1"/>
</dbReference>
<keyword evidence="12" id="KW-1185">Reference proteome</keyword>
<dbReference type="PANTHER" id="PTHR43289">
    <property type="entry name" value="MITOGEN-ACTIVATED PROTEIN KINASE KINASE KINASE 20-RELATED"/>
    <property type="match status" value="1"/>
</dbReference>
<dbReference type="AlphaFoldDB" id="A0A0S4QH94"/>
<dbReference type="InterPro" id="IPR056822">
    <property type="entry name" value="TEN_NHL"/>
</dbReference>
<evidence type="ECO:0000256" key="3">
    <source>
        <dbReference type="ARBA" id="ARBA00022679"/>
    </source>
</evidence>
<dbReference type="EC" id="2.7.11.1" evidence="1"/>
<evidence type="ECO:0000256" key="8">
    <source>
        <dbReference type="PROSITE-ProRule" id="PRU00504"/>
    </source>
</evidence>
<dbReference type="Pfam" id="PF25021">
    <property type="entry name" value="TEN_NHL"/>
    <property type="match status" value="1"/>
</dbReference>
<proteinExistence type="predicted"/>
<dbReference type="RefSeq" id="WP_242666118.1">
    <property type="nucleotide sequence ID" value="NZ_FAOZ01000004.1"/>
</dbReference>
<keyword evidence="2 11" id="KW-0723">Serine/threonine-protein kinase</keyword>
<keyword evidence="6 11" id="KW-0418">Kinase</keyword>
<dbReference type="InterPro" id="IPR008271">
    <property type="entry name" value="Ser/Thr_kinase_AS"/>
</dbReference>
<dbReference type="PROSITE" id="PS50011">
    <property type="entry name" value="PROTEIN_KINASE_DOM"/>
    <property type="match status" value="1"/>
</dbReference>
<dbReference type="Gene3D" id="1.10.510.10">
    <property type="entry name" value="Transferase(Phosphotransferase) domain 1"/>
    <property type="match status" value="1"/>
</dbReference>
<sequence length="667" mass="67904">MILDRARVEAALPGYELFGVLGSGGFGMVIEARHIRLDRRTAVKVLALPAVAPAEARLLARLRHPHIVEIFDYVEDDGLGLLVMELCDGGTLRSRAAGGLPIAEVVGYGLAIAAALDTAHLQRVIHRDIKPDNVLFTAEGTLKVTDFGVAKMAATTAGDGGPNTIVGTPAYMAPEQFTGARLSPATDLYALGVVLHELLTGRTPPVAWPAGFAPTPPGRARAPKPDRGMLPPAIGSVVRHALEPEPTARPGSALDLALALAHAAARDLGPGWLTACTSPLHIPDVVRSMAASAPPATRFPAAPAPIPSAPAPAPAPVRVPVPRTDTVHRAGGRLRRWVGRRTAGAGTPSRGIVHLSVDSPLGLATGGEGLLYVSQPLAHRVLRIDPAASPVAGPAASPATGPDGAPTVVAVVAGSGKAGLGGDGGPATAADLDSPAGLALAPDGSLLIADSFNDRIRRVRPDGTIITVATSVPLRRPRAVTVAADGTLLVADTDGHRVWRIDLDGSAHVVAGTGSAGFSGDGGPAERAAIGRPVALATDSHGRLLIAVPEHRRVRRVGLDGRVETIAGTGYGGRPAADGGIATSTDMGTPTGLALSPDGTFYVADPSGERVLAVRPDGVVAVIASRPGVVPVGDPRQVAVGADGTLYIAQPGRNRVTVVTPAQLPQL</sequence>
<dbReference type="PANTHER" id="PTHR43289:SF6">
    <property type="entry name" value="SERINE_THREONINE-PROTEIN KINASE NEKL-3"/>
    <property type="match status" value="1"/>
</dbReference>
<dbReference type="Pfam" id="PF00069">
    <property type="entry name" value="Pkinase"/>
    <property type="match status" value="1"/>
</dbReference>
<evidence type="ECO:0000256" key="1">
    <source>
        <dbReference type="ARBA" id="ARBA00012513"/>
    </source>
</evidence>
<evidence type="ECO:0000256" key="5">
    <source>
        <dbReference type="ARBA" id="ARBA00022741"/>
    </source>
</evidence>
<reference evidence="12" key="1">
    <citation type="submission" date="2015-11" db="EMBL/GenBank/DDBJ databases">
        <authorList>
            <person name="Varghese N."/>
        </authorList>
    </citation>
    <scope>NUCLEOTIDE SEQUENCE [LARGE SCALE GENOMIC DNA]</scope>
    <source>
        <strain evidence="12">DSM 45899</strain>
    </source>
</reference>
<gene>
    <name evidence="11" type="ORF">Ga0074812_10438</name>
</gene>